<dbReference type="Gene3D" id="3.40.30.10">
    <property type="entry name" value="Glutaredoxin"/>
    <property type="match status" value="1"/>
</dbReference>
<dbReference type="Proteomes" id="UP000182800">
    <property type="component" value="Unassembled WGS sequence"/>
</dbReference>
<dbReference type="SFLD" id="SFLDS00019">
    <property type="entry name" value="Glutathione_Transferase_(cytos"/>
    <property type="match status" value="1"/>
</dbReference>
<dbReference type="SUPFAM" id="SSF47616">
    <property type="entry name" value="GST C-terminal domain-like"/>
    <property type="match status" value="1"/>
</dbReference>
<proteinExistence type="predicted"/>
<evidence type="ECO:0000313" key="4">
    <source>
        <dbReference type="EMBL" id="SCC82130.1"/>
    </source>
</evidence>
<reference evidence="3 5" key="1">
    <citation type="submission" date="2015-09" db="EMBL/GenBank/DDBJ databases">
        <title>Identification and resolution of microdiversity through metagenomic sequencing of parallel consortia.</title>
        <authorList>
            <person name="Nelson W.C."/>
            <person name="Romine M.F."/>
            <person name="Lindemann S.R."/>
        </authorList>
    </citation>
    <scope>NUCLEOTIDE SEQUENCE [LARGE SCALE GENOMIC DNA]</scope>
    <source>
        <strain evidence="3">HL-109</strain>
    </source>
</reference>
<feature type="domain" description="GST C-terminal" evidence="2">
    <location>
        <begin position="84"/>
        <end position="226"/>
    </location>
</feature>
<dbReference type="RefSeq" id="WP_074445681.1">
    <property type="nucleotide sequence ID" value="NZ_FMBM01000002.1"/>
</dbReference>
<evidence type="ECO:0000259" key="1">
    <source>
        <dbReference type="PROSITE" id="PS50404"/>
    </source>
</evidence>
<dbReference type="InterPro" id="IPR040079">
    <property type="entry name" value="Glutathione_S-Trfase"/>
</dbReference>
<evidence type="ECO:0000259" key="2">
    <source>
        <dbReference type="PROSITE" id="PS50405"/>
    </source>
</evidence>
<gene>
    <name evidence="4" type="ORF">GA0071312_3108</name>
    <name evidence="3" type="ORF">HLUCCO17_13025</name>
</gene>
<reference evidence="4 6" key="2">
    <citation type="submission" date="2016-08" db="EMBL/GenBank/DDBJ databases">
        <authorList>
            <person name="Varghese N."/>
            <person name="Submissions Spin"/>
        </authorList>
    </citation>
    <scope>NUCLEOTIDE SEQUENCE [LARGE SCALE GENOMIC DNA]</scope>
    <source>
        <strain evidence="4 6">HL-109</strain>
    </source>
</reference>
<sequence>MYRLHYAPDNASLAVRLLLESLGCAYETRLVDRAVRAHEGTAYRALNPAGKIPALETPRGVIFETAAILLWLEETHTGNAPPPGAPGRGDFLKWLFFAANTLHADLRLVFYPQDSVGEDHALQANLHAHVTKRLCRHYAILDEAAGAGHGFFNGPAPTAPDFYIASCMRWSALYGPGGTDWFSPGAFPNLHRLALRLEALPAVERAAAAEGLGPAPFSAPQPCNPPEGSAV</sequence>
<protein>
    <submittedName>
        <fullName evidence="3 4">Glutathione S-transferase</fullName>
    </submittedName>
</protein>
<name>A0A0P7X4M6_9HYPH</name>
<dbReference type="AlphaFoldDB" id="A0A0P7X4M6"/>
<dbReference type="EMBL" id="LJSX01000021">
    <property type="protein sequence ID" value="KPQ09813.1"/>
    <property type="molecule type" value="Genomic_DNA"/>
</dbReference>
<dbReference type="Proteomes" id="UP000050497">
    <property type="component" value="Unassembled WGS sequence"/>
</dbReference>
<dbReference type="PANTHER" id="PTHR44051:SF8">
    <property type="entry name" value="GLUTATHIONE S-TRANSFERASE GSTA"/>
    <property type="match status" value="1"/>
</dbReference>
<dbReference type="SFLD" id="SFLDG00358">
    <property type="entry name" value="Main_(cytGST)"/>
    <property type="match status" value="1"/>
</dbReference>
<dbReference type="PROSITE" id="PS50404">
    <property type="entry name" value="GST_NTER"/>
    <property type="match status" value="1"/>
</dbReference>
<evidence type="ECO:0000313" key="6">
    <source>
        <dbReference type="Proteomes" id="UP000182800"/>
    </source>
</evidence>
<dbReference type="CDD" id="cd03057">
    <property type="entry name" value="GST_N_Beta"/>
    <property type="match status" value="1"/>
</dbReference>
<dbReference type="InterPro" id="IPR004045">
    <property type="entry name" value="Glutathione_S-Trfase_N"/>
</dbReference>
<dbReference type="STRING" id="1653334.GA0071312_3108"/>
<evidence type="ECO:0000313" key="3">
    <source>
        <dbReference type="EMBL" id="KPQ09813.1"/>
    </source>
</evidence>
<evidence type="ECO:0000313" key="5">
    <source>
        <dbReference type="Proteomes" id="UP000050497"/>
    </source>
</evidence>
<dbReference type="PATRIC" id="fig|1653334.4.peg.274"/>
<dbReference type="InterPro" id="IPR036282">
    <property type="entry name" value="Glutathione-S-Trfase_C_sf"/>
</dbReference>
<dbReference type="PANTHER" id="PTHR44051">
    <property type="entry name" value="GLUTATHIONE S-TRANSFERASE-RELATED"/>
    <property type="match status" value="1"/>
</dbReference>
<accession>A0A0P7X4M6</accession>
<dbReference type="GO" id="GO:0016740">
    <property type="term" value="F:transferase activity"/>
    <property type="evidence" value="ECO:0007669"/>
    <property type="project" value="UniProtKB-KW"/>
</dbReference>
<comment type="caution">
    <text evidence="3">The sequence shown here is derived from an EMBL/GenBank/DDBJ whole genome shotgun (WGS) entry which is preliminary data.</text>
</comment>
<dbReference type="SUPFAM" id="SSF52833">
    <property type="entry name" value="Thioredoxin-like"/>
    <property type="match status" value="1"/>
</dbReference>
<dbReference type="InterPro" id="IPR036249">
    <property type="entry name" value="Thioredoxin-like_sf"/>
</dbReference>
<dbReference type="PROSITE" id="PS50405">
    <property type="entry name" value="GST_CTER"/>
    <property type="match status" value="1"/>
</dbReference>
<dbReference type="InterPro" id="IPR010987">
    <property type="entry name" value="Glutathione-S-Trfase_C-like"/>
</dbReference>
<dbReference type="EMBL" id="FMBM01000002">
    <property type="protein sequence ID" value="SCC82130.1"/>
    <property type="molecule type" value="Genomic_DNA"/>
</dbReference>
<dbReference type="Gene3D" id="1.20.1050.10">
    <property type="match status" value="1"/>
</dbReference>
<feature type="domain" description="GST N-terminal" evidence="1">
    <location>
        <begin position="1"/>
        <end position="80"/>
    </location>
</feature>
<dbReference type="Pfam" id="PF13409">
    <property type="entry name" value="GST_N_2"/>
    <property type="match status" value="1"/>
</dbReference>
<organism evidence="3 5">
    <name type="scientific">Saliniramus fredricksonii</name>
    <dbReference type="NCBI Taxonomy" id="1653334"/>
    <lineage>
        <taxon>Bacteria</taxon>
        <taxon>Pseudomonadati</taxon>
        <taxon>Pseudomonadota</taxon>
        <taxon>Alphaproteobacteria</taxon>
        <taxon>Hyphomicrobiales</taxon>
        <taxon>Salinarimonadaceae</taxon>
        <taxon>Saliniramus</taxon>
    </lineage>
</organism>
<keyword evidence="6" id="KW-1185">Reference proteome</keyword>
<keyword evidence="3" id="KW-0808">Transferase</keyword>
<dbReference type="OrthoDB" id="7583243at2"/>